<keyword evidence="9" id="KW-1185">Reference proteome</keyword>
<evidence type="ECO:0000259" key="7">
    <source>
        <dbReference type="PROSITE" id="PS50961"/>
    </source>
</evidence>
<dbReference type="Pfam" id="PF00076">
    <property type="entry name" value="RRM_1"/>
    <property type="match status" value="1"/>
</dbReference>
<keyword evidence="3" id="KW-0539">Nucleus</keyword>
<feature type="region of interest" description="Disordered" evidence="5">
    <location>
        <begin position="388"/>
        <end position="598"/>
    </location>
</feature>
<dbReference type="GeneID" id="42006565"/>
<feature type="compositionally biased region" description="Polar residues" evidence="5">
    <location>
        <begin position="511"/>
        <end position="523"/>
    </location>
</feature>
<dbReference type="GO" id="GO:0003729">
    <property type="term" value="F:mRNA binding"/>
    <property type="evidence" value="ECO:0007669"/>
    <property type="project" value="TreeGrafter"/>
</dbReference>
<comment type="subcellular location">
    <subcellularLocation>
        <location evidence="1">Nucleus</location>
    </subcellularLocation>
</comment>
<dbReference type="PANTHER" id="PTHR22792">
    <property type="entry name" value="LUPUS LA PROTEIN-RELATED"/>
    <property type="match status" value="1"/>
</dbReference>
<evidence type="ECO:0000256" key="3">
    <source>
        <dbReference type="ARBA" id="ARBA00023242"/>
    </source>
</evidence>
<dbReference type="OrthoDB" id="439993at2759"/>
<dbReference type="Proteomes" id="UP000319731">
    <property type="component" value="Unassembled WGS sequence"/>
</dbReference>
<dbReference type="Gene3D" id="1.10.10.10">
    <property type="entry name" value="Winged helix-like DNA-binding domain superfamily/Winged helix DNA-binding domain"/>
    <property type="match status" value="1"/>
</dbReference>
<name>A0A507C1D9_9FUNG</name>
<dbReference type="AlphaFoldDB" id="A0A507C1D9"/>
<dbReference type="InterPro" id="IPR002344">
    <property type="entry name" value="Lupus_La"/>
</dbReference>
<evidence type="ECO:0000313" key="9">
    <source>
        <dbReference type="Proteomes" id="UP000319731"/>
    </source>
</evidence>
<dbReference type="PROSITE" id="PS50961">
    <property type="entry name" value="HTH_LA"/>
    <property type="match status" value="1"/>
</dbReference>
<dbReference type="InterPro" id="IPR045180">
    <property type="entry name" value="La_dom_prot"/>
</dbReference>
<feature type="domain" description="RRM" evidence="6">
    <location>
        <begin position="158"/>
        <end position="238"/>
    </location>
</feature>
<evidence type="ECO:0008006" key="10">
    <source>
        <dbReference type="Google" id="ProtNLM"/>
    </source>
</evidence>
<evidence type="ECO:0000256" key="4">
    <source>
        <dbReference type="PROSITE-ProRule" id="PRU00332"/>
    </source>
</evidence>
<feature type="compositionally biased region" description="Basic and acidic residues" evidence="5">
    <location>
        <begin position="412"/>
        <end position="432"/>
    </location>
</feature>
<feature type="compositionally biased region" description="Basic and acidic residues" evidence="5">
    <location>
        <begin position="457"/>
        <end position="481"/>
    </location>
</feature>
<organism evidence="8 9">
    <name type="scientific">Synchytrium microbalum</name>
    <dbReference type="NCBI Taxonomy" id="1806994"/>
    <lineage>
        <taxon>Eukaryota</taxon>
        <taxon>Fungi</taxon>
        <taxon>Fungi incertae sedis</taxon>
        <taxon>Chytridiomycota</taxon>
        <taxon>Chytridiomycota incertae sedis</taxon>
        <taxon>Chytridiomycetes</taxon>
        <taxon>Synchytriales</taxon>
        <taxon>Synchytriaceae</taxon>
        <taxon>Synchytrium</taxon>
    </lineage>
</organism>
<dbReference type="Pfam" id="PF05383">
    <property type="entry name" value="La"/>
    <property type="match status" value="1"/>
</dbReference>
<dbReference type="GO" id="GO:0006396">
    <property type="term" value="P:RNA processing"/>
    <property type="evidence" value="ECO:0007669"/>
    <property type="project" value="InterPro"/>
</dbReference>
<dbReference type="SUPFAM" id="SSF46785">
    <property type="entry name" value="Winged helix' DNA-binding domain"/>
    <property type="match status" value="1"/>
</dbReference>
<dbReference type="GO" id="GO:1990904">
    <property type="term" value="C:ribonucleoprotein complex"/>
    <property type="evidence" value="ECO:0007669"/>
    <property type="project" value="InterPro"/>
</dbReference>
<dbReference type="PANTHER" id="PTHR22792:SF140">
    <property type="entry name" value="ACHILLES, ISOFORM A"/>
    <property type="match status" value="1"/>
</dbReference>
<dbReference type="InterPro" id="IPR006630">
    <property type="entry name" value="La_HTH"/>
</dbReference>
<reference evidence="8 9" key="1">
    <citation type="journal article" date="2019" name="Sci. Rep.">
        <title>Comparative genomics of chytrid fungi reveal insights into the obligate biotrophic and pathogenic lifestyle of Synchytrium endobioticum.</title>
        <authorList>
            <person name="van de Vossenberg B.T.L.H."/>
            <person name="Warris S."/>
            <person name="Nguyen H.D.T."/>
            <person name="van Gent-Pelzer M.P.E."/>
            <person name="Joly D.L."/>
            <person name="van de Geest H.C."/>
            <person name="Bonants P.J.M."/>
            <person name="Smith D.S."/>
            <person name="Levesque C.A."/>
            <person name="van der Lee T.A.J."/>
        </authorList>
    </citation>
    <scope>NUCLEOTIDE SEQUENCE [LARGE SCALE GENOMIC DNA]</scope>
    <source>
        <strain evidence="8 9">JEL517</strain>
    </source>
</reference>
<dbReference type="InterPro" id="IPR035979">
    <property type="entry name" value="RBD_domain_sf"/>
</dbReference>
<feature type="compositionally biased region" description="Basic and acidic residues" evidence="5">
    <location>
        <begin position="567"/>
        <end position="598"/>
    </location>
</feature>
<feature type="domain" description="HTH La-type RNA-binding" evidence="7">
    <location>
        <begin position="55"/>
        <end position="146"/>
    </location>
</feature>
<dbReference type="STRING" id="1806994.A0A507C1D9"/>
<dbReference type="InterPro" id="IPR012677">
    <property type="entry name" value="Nucleotide-bd_a/b_plait_sf"/>
</dbReference>
<dbReference type="Gene3D" id="3.30.70.330">
    <property type="match status" value="1"/>
</dbReference>
<feature type="compositionally biased region" description="Basic and acidic residues" evidence="5">
    <location>
        <begin position="536"/>
        <end position="545"/>
    </location>
</feature>
<dbReference type="CDD" id="cd07323">
    <property type="entry name" value="LAM"/>
    <property type="match status" value="1"/>
</dbReference>
<feature type="compositionally biased region" description="Gly residues" evidence="5">
    <location>
        <begin position="439"/>
        <end position="455"/>
    </location>
</feature>
<dbReference type="GO" id="GO:0005634">
    <property type="term" value="C:nucleus"/>
    <property type="evidence" value="ECO:0007669"/>
    <property type="project" value="UniProtKB-SubCell"/>
</dbReference>
<evidence type="ECO:0000256" key="5">
    <source>
        <dbReference type="SAM" id="MobiDB-lite"/>
    </source>
</evidence>
<evidence type="ECO:0000259" key="6">
    <source>
        <dbReference type="PROSITE" id="PS50102"/>
    </source>
</evidence>
<evidence type="ECO:0000256" key="2">
    <source>
        <dbReference type="ARBA" id="ARBA00022884"/>
    </source>
</evidence>
<keyword evidence="2 4" id="KW-0694">RNA-binding</keyword>
<dbReference type="EMBL" id="QEAO01000047">
    <property type="protein sequence ID" value="TPX31323.1"/>
    <property type="molecule type" value="Genomic_DNA"/>
</dbReference>
<accession>A0A507C1D9</accession>
<dbReference type="SUPFAM" id="SSF54928">
    <property type="entry name" value="RNA-binding domain, RBD"/>
    <property type="match status" value="1"/>
</dbReference>
<dbReference type="InterPro" id="IPR036388">
    <property type="entry name" value="WH-like_DNA-bd_sf"/>
</dbReference>
<dbReference type="PRINTS" id="PR00302">
    <property type="entry name" value="LUPUSLA"/>
</dbReference>
<gene>
    <name evidence="8" type="ORF">SmJEL517_g05342</name>
</gene>
<dbReference type="RefSeq" id="XP_031022782.1">
    <property type="nucleotide sequence ID" value="XM_031171268.1"/>
</dbReference>
<sequence length="598" mass="66282">MTTDNNDHSIKQEEAEKTMVSIEELSDDEALIDALKADRQAKIDAEDAKKQAARLAKSDDMKAKILTQVEYYFSDANLPTDLWLLRSLHANNGWLKLELLSTFNNMKKLNTNVEVIADALRRSPQLLQVSEDGLYVRRRGYPPELNAGRIDGLSPIQKSIYVGGFPLDLNEPEETIKGHFQIHGGDVKAVKLRMDKDTGKFKGSAFVEFVFAHQARKARFEADPKHGNTPLTINMKEEYINRKYAEHLEDEEKKAKNAHWKIGDHQLAPPPKAIKLPDRLNGALLHFKATEMEAIPEGQSFMAIAKEYFGQPFEVKWVHKPENSDDGLILYHNPGDAQIAFEHFGATRAKPDGLLNGTTTFRLATPEEESVFWQAYENTMKATLEERIYNPNGDRNPGPSNPANLPTPHNNRNRDGDRKDRDSKRSDNRKDGSNNNSRGNGGSSSGRGPRGGASDRGGARDQKDRKGKGRDNGRARNERSNKSISTTDNKVDDTKPTNGDIVAATVKADDNTTTTVKTENINGANKRKSEDPDDVGDSKKVKSEESAANGHVNGAANGSTMTSITLPERKSSELKRKPDGDHDHGAGDLKKTKLETSA</sequence>
<proteinExistence type="predicted"/>
<dbReference type="InterPro" id="IPR000504">
    <property type="entry name" value="RRM_dom"/>
</dbReference>
<feature type="compositionally biased region" description="Low complexity" evidence="5">
    <location>
        <begin position="547"/>
        <end position="558"/>
    </location>
</feature>
<dbReference type="PROSITE" id="PS50102">
    <property type="entry name" value="RRM"/>
    <property type="match status" value="1"/>
</dbReference>
<dbReference type="SMART" id="SM00715">
    <property type="entry name" value="LA"/>
    <property type="match status" value="1"/>
</dbReference>
<evidence type="ECO:0000313" key="8">
    <source>
        <dbReference type="EMBL" id="TPX31323.1"/>
    </source>
</evidence>
<dbReference type="InterPro" id="IPR036390">
    <property type="entry name" value="WH_DNA-bd_sf"/>
</dbReference>
<protein>
    <recommendedName>
        <fullName evidence="10">HTH La-type RNA-binding domain-containing protein</fullName>
    </recommendedName>
</protein>
<evidence type="ECO:0000256" key="1">
    <source>
        <dbReference type="ARBA" id="ARBA00004123"/>
    </source>
</evidence>
<comment type="caution">
    <text evidence="8">The sequence shown here is derived from an EMBL/GenBank/DDBJ whole genome shotgun (WGS) entry which is preliminary data.</text>
</comment>
<dbReference type="SMART" id="SM00360">
    <property type="entry name" value="RRM"/>
    <property type="match status" value="1"/>
</dbReference>